<dbReference type="AlphaFoldDB" id="A0AAW1NMX1"/>
<comment type="caution">
    <text evidence="1">The sequence shown here is derived from an EMBL/GenBank/DDBJ whole genome shotgun (WGS) entry which is preliminary data.</text>
</comment>
<accession>A0AAW1NMX1</accession>
<dbReference type="EMBL" id="JALJOQ010000257">
    <property type="protein sequence ID" value="KAK9787008.1"/>
    <property type="molecule type" value="Genomic_DNA"/>
</dbReference>
<gene>
    <name evidence="1" type="ORF">WJX73_000191</name>
</gene>
<evidence type="ECO:0000313" key="1">
    <source>
        <dbReference type="EMBL" id="KAK9787008.1"/>
    </source>
</evidence>
<organism evidence="1 2">
    <name type="scientific">Symbiochloris irregularis</name>
    <dbReference type="NCBI Taxonomy" id="706552"/>
    <lineage>
        <taxon>Eukaryota</taxon>
        <taxon>Viridiplantae</taxon>
        <taxon>Chlorophyta</taxon>
        <taxon>core chlorophytes</taxon>
        <taxon>Trebouxiophyceae</taxon>
        <taxon>Trebouxiales</taxon>
        <taxon>Trebouxiaceae</taxon>
        <taxon>Symbiochloris</taxon>
    </lineage>
</organism>
<protein>
    <submittedName>
        <fullName evidence="1">Uncharacterized protein</fullName>
    </submittedName>
</protein>
<evidence type="ECO:0000313" key="2">
    <source>
        <dbReference type="Proteomes" id="UP001465755"/>
    </source>
</evidence>
<keyword evidence="2" id="KW-1185">Reference proteome</keyword>
<sequence>MNYDSAKERTCKMFSRPPEYGTYQYELAGPLTSPASVQFSAASSSAVTYLIRQLGFLEVNGHELYPLQQPQAFDNPEDEQRAAKAFPFENFPDEHAAASDLAEHHQRHLHLHGVCFGRGGFAIEDVHKAHPLALTHGRQSLRGGVHCALVPFGVANPAAHQARISDGPLTFEDGRAQVVCAALAGAALSQTPLLMDLTDGTVHHLLQLRGDELVVYQHCSPQQAYSEMARWLAQLGPWKVRRSTCAQPPKGLPELDARPLKKLRRLCCQTAD</sequence>
<dbReference type="Proteomes" id="UP001465755">
    <property type="component" value="Unassembled WGS sequence"/>
</dbReference>
<name>A0AAW1NMX1_9CHLO</name>
<reference evidence="1 2" key="1">
    <citation type="journal article" date="2024" name="Nat. Commun.">
        <title>Phylogenomics reveals the evolutionary origins of lichenization in chlorophyte algae.</title>
        <authorList>
            <person name="Puginier C."/>
            <person name="Libourel C."/>
            <person name="Otte J."/>
            <person name="Skaloud P."/>
            <person name="Haon M."/>
            <person name="Grisel S."/>
            <person name="Petersen M."/>
            <person name="Berrin J.G."/>
            <person name="Delaux P.M."/>
            <person name="Dal Grande F."/>
            <person name="Keller J."/>
        </authorList>
    </citation>
    <scope>NUCLEOTIDE SEQUENCE [LARGE SCALE GENOMIC DNA]</scope>
    <source>
        <strain evidence="1 2">SAG 2036</strain>
    </source>
</reference>
<proteinExistence type="predicted"/>